<keyword evidence="2" id="KW-1185">Reference proteome</keyword>
<dbReference type="EMBL" id="BLXX01000012">
    <property type="protein sequence ID" value="GFO61094.1"/>
    <property type="molecule type" value="Genomic_DNA"/>
</dbReference>
<accession>A0A6V8MME1</accession>
<sequence>MQLALYLEHGEKFARAASKLPTQIPINVDSLLLDCFIEVLPVAALHNGGPDHLPGIEFPYPEIRVVFKLKEHPLVAAVYGIDFFVVDAMVSLVSWAQGHTHVEVNHRPAQLERAIASKENGLLELVGSSHKTLIERLSQAFLELRSDYLKALDEEGCLPVPRHP</sequence>
<dbReference type="Proteomes" id="UP000556026">
    <property type="component" value="Unassembled WGS sequence"/>
</dbReference>
<reference evidence="2" key="1">
    <citation type="submission" date="2020-06" db="EMBL/GenBank/DDBJ databases">
        <title>Draft genomic sequence of Geomonas sp. Red330.</title>
        <authorList>
            <person name="Itoh H."/>
            <person name="Zhenxing X."/>
            <person name="Ushijima N."/>
            <person name="Masuda Y."/>
            <person name="Shiratori Y."/>
            <person name="Senoo K."/>
        </authorList>
    </citation>
    <scope>NUCLEOTIDE SEQUENCE [LARGE SCALE GENOMIC DNA]</scope>
    <source>
        <strain evidence="2">Red330</strain>
    </source>
</reference>
<dbReference type="AlphaFoldDB" id="A0A6V8MME1"/>
<organism evidence="1 2">
    <name type="scientific">Geomonas silvestris</name>
    <dbReference type="NCBI Taxonomy" id="2740184"/>
    <lineage>
        <taxon>Bacteria</taxon>
        <taxon>Pseudomonadati</taxon>
        <taxon>Thermodesulfobacteriota</taxon>
        <taxon>Desulfuromonadia</taxon>
        <taxon>Geobacterales</taxon>
        <taxon>Geobacteraceae</taxon>
        <taxon>Geomonas</taxon>
    </lineage>
</organism>
<evidence type="ECO:0000313" key="1">
    <source>
        <dbReference type="EMBL" id="GFO61094.1"/>
    </source>
</evidence>
<name>A0A6V8MME1_9BACT</name>
<dbReference type="RefSeq" id="WP_183355897.1">
    <property type="nucleotide sequence ID" value="NZ_BLXX01000012.1"/>
</dbReference>
<comment type="caution">
    <text evidence="1">The sequence shown here is derived from an EMBL/GenBank/DDBJ whole genome shotgun (WGS) entry which is preliminary data.</text>
</comment>
<evidence type="ECO:0000313" key="2">
    <source>
        <dbReference type="Proteomes" id="UP000556026"/>
    </source>
</evidence>
<gene>
    <name evidence="1" type="ORF">GMST_34190</name>
</gene>
<protein>
    <submittedName>
        <fullName evidence="1">Uncharacterized protein</fullName>
    </submittedName>
</protein>
<proteinExistence type="predicted"/>